<organism evidence="1 2">
    <name type="scientific">Rhodocytophaga rosea</name>
    <dbReference type="NCBI Taxonomy" id="2704465"/>
    <lineage>
        <taxon>Bacteria</taxon>
        <taxon>Pseudomonadati</taxon>
        <taxon>Bacteroidota</taxon>
        <taxon>Cytophagia</taxon>
        <taxon>Cytophagales</taxon>
        <taxon>Rhodocytophagaceae</taxon>
        <taxon>Rhodocytophaga</taxon>
    </lineage>
</organism>
<protein>
    <submittedName>
        <fullName evidence="1">Uncharacterized protein</fullName>
    </submittedName>
</protein>
<gene>
    <name evidence="1" type="ORF">GXP67_07660</name>
</gene>
<sequence length="128" mass="14898">MIPAFSKFLVFFFAVASFLPQMDTYELSKLPHLIEHYQEHSSQNTSFTLLDFLSLHYGAQKKNHEDTHQDAGCLPFQQHAVSGLFFMLETVYFTCTRQSAYQIITKPFYKTAHYTVYLATIWQPPKSC</sequence>
<dbReference type="Proteomes" id="UP000480178">
    <property type="component" value="Chromosome"/>
</dbReference>
<dbReference type="AlphaFoldDB" id="A0A6C0GFS9"/>
<keyword evidence="2" id="KW-1185">Reference proteome</keyword>
<reference evidence="1 2" key="1">
    <citation type="submission" date="2020-01" db="EMBL/GenBank/DDBJ databases">
        <authorList>
            <person name="Kim M.K."/>
        </authorList>
    </citation>
    <scope>NUCLEOTIDE SEQUENCE [LARGE SCALE GENOMIC DNA]</scope>
    <source>
        <strain evidence="1 2">172606-1</strain>
    </source>
</reference>
<name>A0A6C0GFS9_9BACT</name>
<accession>A0A6C0GFS9</accession>
<proteinExistence type="predicted"/>
<dbReference type="EMBL" id="CP048222">
    <property type="protein sequence ID" value="QHT66540.1"/>
    <property type="molecule type" value="Genomic_DNA"/>
</dbReference>
<evidence type="ECO:0000313" key="1">
    <source>
        <dbReference type="EMBL" id="QHT66540.1"/>
    </source>
</evidence>
<evidence type="ECO:0000313" key="2">
    <source>
        <dbReference type="Proteomes" id="UP000480178"/>
    </source>
</evidence>
<dbReference type="KEGG" id="rhoz:GXP67_07660"/>
<dbReference type="RefSeq" id="WP_162442594.1">
    <property type="nucleotide sequence ID" value="NZ_CP048222.1"/>
</dbReference>